<name>A0A1G9XNU8_9BACT</name>
<evidence type="ECO:0000313" key="2">
    <source>
        <dbReference type="EMBL" id="SDM98116.1"/>
    </source>
</evidence>
<accession>A0A1G9XNU8</accession>
<keyword evidence="1" id="KW-0732">Signal</keyword>
<proteinExistence type="predicted"/>
<feature type="signal peptide" evidence="1">
    <location>
        <begin position="1"/>
        <end position="21"/>
    </location>
</feature>
<keyword evidence="3" id="KW-1185">Reference proteome</keyword>
<sequence length="337" mass="37658">MRKSILLISSFCVLGIGAAHAQLRLSKNSGKGGYKPKFEPYSSVAFGVGTSSYYGELAPLSDPIRSTFQLMRWNISANYTRHFTPQLSGRVALTLARLTGDDYKFANGQPKYDYNFVRNLHFRNDVKELAFTGHYQFVPEGRDFTHRSLITPYVFLGIAVIAHNPKARTPEDMGNNWVSLQPLGTEGQGRPGYAKPYSRITAAIPFGFGLRYKINRRWDISAEAGFRYTFSDYIDDVGGVYANPGDMLDNPTAIAMSNRSLERTAARKGGDRTAGARRYMVEKLGYPDNTNFDPFAQPITGFTQGFDRGGGRPDMYLLTNIHVNYILAPKVKCPPLR</sequence>
<dbReference type="AlphaFoldDB" id="A0A1G9XNU8"/>
<reference evidence="2 3" key="1">
    <citation type="submission" date="2016-10" db="EMBL/GenBank/DDBJ databases">
        <authorList>
            <person name="de Groot N.N."/>
        </authorList>
    </citation>
    <scope>NUCLEOTIDE SEQUENCE [LARGE SCALE GENOMIC DNA]</scope>
    <source>
        <strain evidence="2 3">DSM 21668</strain>
    </source>
</reference>
<organism evidence="2 3">
    <name type="scientific">Siphonobacter aquaeclarae</name>
    <dbReference type="NCBI Taxonomy" id="563176"/>
    <lineage>
        <taxon>Bacteria</taxon>
        <taxon>Pseudomonadati</taxon>
        <taxon>Bacteroidota</taxon>
        <taxon>Cytophagia</taxon>
        <taxon>Cytophagales</taxon>
        <taxon>Cytophagaceae</taxon>
        <taxon>Siphonobacter</taxon>
    </lineage>
</organism>
<dbReference type="STRING" id="563176.SAMN04488090_4685"/>
<dbReference type="Proteomes" id="UP000198901">
    <property type="component" value="Unassembled WGS sequence"/>
</dbReference>
<evidence type="ECO:0000256" key="1">
    <source>
        <dbReference type="SAM" id="SignalP"/>
    </source>
</evidence>
<feature type="chain" id="PRO_5011781877" description="Outer membrane protein beta-barrel domain-containing protein" evidence="1">
    <location>
        <begin position="22"/>
        <end position="337"/>
    </location>
</feature>
<protein>
    <recommendedName>
        <fullName evidence="4">Outer membrane protein beta-barrel domain-containing protein</fullName>
    </recommendedName>
</protein>
<evidence type="ECO:0008006" key="4">
    <source>
        <dbReference type="Google" id="ProtNLM"/>
    </source>
</evidence>
<gene>
    <name evidence="2" type="ORF">SAMN04488090_4685</name>
</gene>
<dbReference type="RefSeq" id="WP_245690007.1">
    <property type="nucleotide sequence ID" value="NZ_FNGS01000011.1"/>
</dbReference>
<dbReference type="EMBL" id="FNGS01000011">
    <property type="protein sequence ID" value="SDM98116.1"/>
    <property type="molecule type" value="Genomic_DNA"/>
</dbReference>
<evidence type="ECO:0000313" key="3">
    <source>
        <dbReference type="Proteomes" id="UP000198901"/>
    </source>
</evidence>